<dbReference type="SUPFAM" id="SSF54665">
    <property type="entry name" value="CO dehydrogenase molybdoprotein N-domain-like"/>
    <property type="match status" value="1"/>
</dbReference>
<dbReference type="Gene3D" id="3.90.1170.50">
    <property type="entry name" value="Aldehyde oxidase/xanthine dehydrogenase, a/b hammerhead"/>
    <property type="match status" value="1"/>
</dbReference>
<dbReference type="InterPro" id="IPR036856">
    <property type="entry name" value="Ald_Oxase/Xan_DH_a/b_sf"/>
</dbReference>
<name>A0ABN6IZ13_9CLOT</name>
<evidence type="ECO:0000313" key="3">
    <source>
        <dbReference type="Proteomes" id="UP000824633"/>
    </source>
</evidence>
<sequence length="60" mass="6470">MSNINGIGVSIPRKEAFDKVTGTAKCTDDLISPGMLHGKILTSPYAHAKIISIDVLDMRK</sequence>
<dbReference type="Pfam" id="PF01315">
    <property type="entry name" value="Ald_Xan_dh_C"/>
    <property type="match status" value="1"/>
</dbReference>
<feature type="domain" description="Aldehyde oxidase/xanthine dehydrogenase a/b hammerhead" evidence="1">
    <location>
        <begin position="21"/>
        <end position="57"/>
    </location>
</feature>
<accession>A0ABN6IZ13</accession>
<dbReference type="EMBL" id="AP024849">
    <property type="protein sequence ID" value="BCZ46738.1"/>
    <property type="molecule type" value="Genomic_DNA"/>
</dbReference>
<evidence type="ECO:0000259" key="1">
    <source>
        <dbReference type="Pfam" id="PF01315"/>
    </source>
</evidence>
<gene>
    <name evidence="2" type="ORF">psyc5s11_28050</name>
</gene>
<protein>
    <recommendedName>
        <fullName evidence="1">Aldehyde oxidase/xanthine dehydrogenase a/b hammerhead domain-containing protein</fullName>
    </recommendedName>
</protein>
<dbReference type="Proteomes" id="UP000824633">
    <property type="component" value="Chromosome"/>
</dbReference>
<proteinExistence type="predicted"/>
<dbReference type="InterPro" id="IPR000674">
    <property type="entry name" value="Ald_Oxase/Xan_DH_a/b"/>
</dbReference>
<keyword evidence="3" id="KW-1185">Reference proteome</keyword>
<reference evidence="3" key="1">
    <citation type="submission" date="2021-07" db="EMBL/GenBank/DDBJ databases">
        <title>Complete genome sequencing of a Clostridium isolate.</title>
        <authorList>
            <person name="Ueki A."/>
            <person name="Tonouchi A."/>
        </authorList>
    </citation>
    <scope>NUCLEOTIDE SEQUENCE [LARGE SCALE GENOMIC DNA]</scope>
    <source>
        <strain evidence="3">C5S11</strain>
    </source>
</reference>
<organism evidence="2 3">
    <name type="scientific">Clostridium gelidum</name>
    <dbReference type="NCBI Taxonomy" id="704125"/>
    <lineage>
        <taxon>Bacteria</taxon>
        <taxon>Bacillati</taxon>
        <taxon>Bacillota</taxon>
        <taxon>Clostridia</taxon>
        <taxon>Eubacteriales</taxon>
        <taxon>Clostridiaceae</taxon>
        <taxon>Clostridium</taxon>
    </lineage>
</organism>
<evidence type="ECO:0000313" key="2">
    <source>
        <dbReference type="EMBL" id="BCZ46738.1"/>
    </source>
</evidence>